<evidence type="ECO:0000256" key="1">
    <source>
        <dbReference type="SAM" id="MobiDB-lite"/>
    </source>
</evidence>
<protein>
    <submittedName>
        <fullName evidence="2">Uncharacterized protein</fullName>
    </submittedName>
</protein>
<dbReference type="Proteomes" id="UP001321473">
    <property type="component" value="Unassembled WGS sequence"/>
</dbReference>
<dbReference type="AlphaFoldDB" id="A0AAQ4EQ31"/>
<feature type="region of interest" description="Disordered" evidence="1">
    <location>
        <begin position="74"/>
        <end position="103"/>
    </location>
</feature>
<reference evidence="2 3" key="1">
    <citation type="journal article" date="2023" name="Arcadia Sci">
        <title>De novo assembly of a long-read Amblyomma americanum tick genome.</title>
        <authorList>
            <person name="Chou S."/>
            <person name="Poskanzer K.E."/>
            <person name="Rollins M."/>
            <person name="Thuy-Boun P.S."/>
        </authorList>
    </citation>
    <scope>NUCLEOTIDE SEQUENCE [LARGE SCALE GENOMIC DNA]</scope>
    <source>
        <strain evidence="2">F_SG_1</strain>
        <tissue evidence="2">Salivary glands</tissue>
    </source>
</reference>
<feature type="compositionally biased region" description="Basic residues" evidence="1">
    <location>
        <begin position="74"/>
        <end position="85"/>
    </location>
</feature>
<keyword evidence="3" id="KW-1185">Reference proteome</keyword>
<dbReference type="EMBL" id="JARKHS020012701">
    <property type="protein sequence ID" value="KAK8776653.1"/>
    <property type="molecule type" value="Genomic_DNA"/>
</dbReference>
<gene>
    <name evidence="2" type="ORF">V5799_030002</name>
</gene>
<sequence>MSAQQDNCTEQEMVVESVFELEEWWLDSESQGSLIDVVPVADIDLVPAMDRLQASLDFCIVSRSSLHRHSQTCARSRRPPHHHQLSLHLGNDISGSVTHKMKH</sequence>
<organism evidence="2 3">
    <name type="scientific">Amblyomma americanum</name>
    <name type="common">Lone star tick</name>
    <dbReference type="NCBI Taxonomy" id="6943"/>
    <lineage>
        <taxon>Eukaryota</taxon>
        <taxon>Metazoa</taxon>
        <taxon>Ecdysozoa</taxon>
        <taxon>Arthropoda</taxon>
        <taxon>Chelicerata</taxon>
        <taxon>Arachnida</taxon>
        <taxon>Acari</taxon>
        <taxon>Parasitiformes</taxon>
        <taxon>Ixodida</taxon>
        <taxon>Ixodoidea</taxon>
        <taxon>Ixodidae</taxon>
        <taxon>Amblyomminae</taxon>
        <taxon>Amblyomma</taxon>
    </lineage>
</organism>
<evidence type="ECO:0000313" key="2">
    <source>
        <dbReference type="EMBL" id="KAK8776653.1"/>
    </source>
</evidence>
<comment type="caution">
    <text evidence="2">The sequence shown here is derived from an EMBL/GenBank/DDBJ whole genome shotgun (WGS) entry which is preliminary data.</text>
</comment>
<evidence type="ECO:0000313" key="3">
    <source>
        <dbReference type="Proteomes" id="UP001321473"/>
    </source>
</evidence>
<accession>A0AAQ4EQ31</accession>
<name>A0AAQ4EQ31_AMBAM</name>
<proteinExistence type="predicted"/>